<dbReference type="Gene3D" id="3.40.50.1700">
    <property type="entry name" value="Glycoside hydrolase family 3 C-terminal domain"/>
    <property type="match status" value="1"/>
</dbReference>
<protein>
    <recommendedName>
        <fullName evidence="3">beta-N-acetylhexosaminidase</fullName>
        <ecNumber evidence="3">3.2.1.52</ecNumber>
    </recommendedName>
</protein>
<gene>
    <name evidence="9" type="ORF">SAMN04488109_2235</name>
</gene>
<name>A0A1M5NC34_9BACT</name>
<keyword evidence="4" id="KW-0378">Hydrolase</keyword>
<evidence type="ECO:0000256" key="5">
    <source>
        <dbReference type="ARBA" id="ARBA00023295"/>
    </source>
</evidence>
<evidence type="ECO:0000256" key="1">
    <source>
        <dbReference type="ARBA" id="ARBA00001231"/>
    </source>
</evidence>
<organism evidence="9 10">
    <name type="scientific">Chryseolinea serpens</name>
    <dbReference type="NCBI Taxonomy" id="947013"/>
    <lineage>
        <taxon>Bacteria</taxon>
        <taxon>Pseudomonadati</taxon>
        <taxon>Bacteroidota</taxon>
        <taxon>Cytophagia</taxon>
        <taxon>Cytophagales</taxon>
        <taxon>Fulvivirgaceae</taxon>
        <taxon>Chryseolinea</taxon>
    </lineage>
</organism>
<evidence type="ECO:0000256" key="3">
    <source>
        <dbReference type="ARBA" id="ARBA00012663"/>
    </source>
</evidence>
<dbReference type="InterPro" id="IPR012338">
    <property type="entry name" value="Beta-lactam/transpept-like"/>
</dbReference>
<evidence type="ECO:0000313" key="9">
    <source>
        <dbReference type="EMBL" id="SHG87035.1"/>
    </source>
</evidence>
<dbReference type="InterPro" id="IPR050226">
    <property type="entry name" value="NagZ_Beta-hexosaminidase"/>
</dbReference>
<evidence type="ECO:0000256" key="2">
    <source>
        <dbReference type="ARBA" id="ARBA00005336"/>
    </source>
</evidence>
<reference evidence="9 10" key="1">
    <citation type="submission" date="2016-11" db="EMBL/GenBank/DDBJ databases">
        <authorList>
            <person name="Jaros S."/>
            <person name="Januszkiewicz K."/>
            <person name="Wedrychowicz H."/>
        </authorList>
    </citation>
    <scope>NUCLEOTIDE SEQUENCE [LARGE SCALE GENOMIC DNA]</scope>
    <source>
        <strain evidence="9 10">DSM 24574</strain>
    </source>
</reference>
<dbReference type="RefSeq" id="WP_073133654.1">
    <property type="nucleotide sequence ID" value="NZ_FQWQ01000001.1"/>
</dbReference>
<dbReference type="InterPro" id="IPR036881">
    <property type="entry name" value="Glyco_hydro_3_C_sf"/>
</dbReference>
<comment type="similarity">
    <text evidence="2">Belongs to the glycosyl hydrolase 3 family.</text>
</comment>
<dbReference type="GO" id="GO:0009254">
    <property type="term" value="P:peptidoglycan turnover"/>
    <property type="evidence" value="ECO:0007669"/>
    <property type="project" value="TreeGrafter"/>
</dbReference>
<feature type="domain" description="Glycoside hydrolase family 3 N-terminal" evidence="8">
    <location>
        <begin position="38"/>
        <end position="356"/>
    </location>
</feature>
<keyword evidence="10" id="KW-1185">Reference proteome</keyword>
<feature type="chain" id="PRO_5011979657" description="beta-N-acetylhexosaminidase" evidence="6">
    <location>
        <begin position="22"/>
        <end position="983"/>
    </location>
</feature>
<keyword evidence="5" id="KW-0326">Glycosidase</keyword>
<dbReference type="Pfam" id="PF00144">
    <property type="entry name" value="Beta-lactamase"/>
    <property type="match status" value="1"/>
</dbReference>
<keyword evidence="6" id="KW-0732">Signal</keyword>
<feature type="domain" description="Beta-lactamase-related" evidence="7">
    <location>
        <begin position="579"/>
        <end position="950"/>
    </location>
</feature>
<evidence type="ECO:0000256" key="4">
    <source>
        <dbReference type="ARBA" id="ARBA00022801"/>
    </source>
</evidence>
<dbReference type="Gene3D" id="3.40.710.10">
    <property type="entry name" value="DD-peptidase/beta-lactamase superfamily"/>
    <property type="match status" value="1"/>
</dbReference>
<dbReference type="SUPFAM" id="SSF56601">
    <property type="entry name" value="beta-lactamase/transpeptidase-like"/>
    <property type="match status" value="1"/>
</dbReference>
<sequence>MLQKVFLSFLILGAMLTGASAQSKKNHWVDSVFHTLSVEEKIGQLFMATVPPHATKDQLREVEDNIRNHDIGGIIFQQETPVHQARATNVFQAASHLPLFVGQEAEWGLGQSVDSTLSFPRPLIMGAIRNDTLVYQAGREVANQMKMLGVNLNFGPTADINNNPQDPMISYRSFGENKVNVAGKATAFVRGMQDHGVLACAKHFTVKGLTVTDVHKDFPSIKPTLDSVRSYPYIKLFENNLAGVMPAASTFPLFYESKNLIKKNAFDAATLSLFFTGEWLKGKLNFSGLVFVDLHQVKTLTEKVRSGEAEMFAFQAGNDILIGSQEIGPAIRRIKKLLKSGDVYETQLDNSVKKILGFKYDAGLSKRKPVNLDNLVARLNGPAPRLMTQKLYSAAVTVVSNAQRTLPIKVLENKHFAFISSHAATPNKEFVTTLNKYVYTSYFTLDEKSDLMELSDGLRGHEVIIVGIFPQTSPAVMERLNTVLKQSTAEIIYCDFGNESFLRSASTLPTVITAYTNTPETLRAVPQIIFGALPAQGALPIAATPLLPEGRGQSFDAIKRLSYSIPEDAGMESRLLPKIDSIVKEAIKMGATPGCQVLVARGGKVIYDKSFGALTYDNTSPVTSETIYDLASLTKVSATLQAVMFMYEKGMIDIHKKISYYLPELKNTNKKDITLLEILTHQAGLAPFIPMWNETVKDTTFLPLYYSRKRDEHYPLQVSANLFAAPNIRDSVWSWISKSKLVDRPARTPYGYKYSDLGFLMLQRLAERMLNQPLDEFLHQNLYEPLGAYTTGYLPLSRFPLQTIAPTEDDKIYRKTRIAGTVHDERAAMMGGVAGHAGLFSNATDLAKLGQMLLQMGEYGGTRYYRRSTVQTFTAKQFDKSRRGLGWDKPVQSDWNSPTSLKASPQTFGHTGFTGTCMWVDPEFDLVYVFLSNRVYPDRNNKLNNANIRSRIQDVVYESIFSYCGDVPEDDTETDTSLVTSRR</sequence>
<proteinExistence type="inferred from homology"/>
<dbReference type="InterPro" id="IPR017853">
    <property type="entry name" value="GH"/>
</dbReference>
<dbReference type="GO" id="GO:0005975">
    <property type="term" value="P:carbohydrate metabolic process"/>
    <property type="evidence" value="ECO:0007669"/>
    <property type="project" value="InterPro"/>
</dbReference>
<feature type="signal peptide" evidence="6">
    <location>
        <begin position="1"/>
        <end position="21"/>
    </location>
</feature>
<dbReference type="GO" id="GO:0004563">
    <property type="term" value="F:beta-N-acetylhexosaminidase activity"/>
    <property type="evidence" value="ECO:0007669"/>
    <property type="project" value="UniProtKB-EC"/>
</dbReference>
<dbReference type="PANTHER" id="PTHR30480">
    <property type="entry name" value="BETA-HEXOSAMINIDASE-RELATED"/>
    <property type="match status" value="1"/>
</dbReference>
<evidence type="ECO:0000259" key="8">
    <source>
        <dbReference type="Pfam" id="PF00933"/>
    </source>
</evidence>
<dbReference type="SUPFAM" id="SSF51445">
    <property type="entry name" value="(Trans)glycosidases"/>
    <property type="match status" value="1"/>
</dbReference>
<evidence type="ECO:0000259" key="7">
    <source>
        <dbReference type="Pfam" id="PF00144"/>
    </source>
</evidence>
<dbReference type="EMBL" id="FQWQ01000001">
    <property type="protein sequence ID" value="SHG87035.1"/>
    <property type="molecule type" value="Genomic_DNA"/>
</dbReference>
<accession>A0A1M5NC34</accession>
<dbReference type="STRING" id="947013.SAMN04488109_2235"/>
<evidence type="ECO:0000313" key="10">
    <source>
        <dbReference type="Proteomes" id="UP000184212"/>
    </source>
</evidence>
<dbReference type="AlphaFoldDB" id="A0A1M5NC34"/>
<dbReference type="Gene3D" id="3.20.20.300">
    <property type="entry name" value="Glycoside hydrolase, family 3, N-terminal domain"/>
    <property type="match status" value="1"/>
</dbReference>
<dbReference type="PANTHER" id="PTHR30480:SF13">
    <property type="entry name" value="BETA-HEXOSAMINIDASE"/>
    <property type="match status" value="1"/>
</dbReference>
<dbReference type="InterPro" id="IPR036962">
    <property type="entry name" value="Glyco_hydro_3_N_sf"/>
</dbReference>
<dbReference type="Pfam" id="PF00933">
    <property type="entry name" value="Glyco_hydro_3"/>
    <property type="match status" value="1"/>
</dbReference>
<dbReference type="InterPro" id="IPR001466">
    <property type="entry name" value="Beta-lactam-related"/>
</dbReference>
<comment type="catalytic activity">
    <reaction evidence="1">
        <text>Hydrolysis of terminal non-reducing N-acetyl-D-hexosamine residues in N-acetyl-beta-D-hexosaminides.</text>
        <dbReference type="EC" id="3.2.1.52"/>
    </reaction>
</comment>
<dbReference type="InterPro" id="IPR001764">
    <property type="entry name" value="Glyco_hydro_3_N"/>
</dbReference>
<dbReference type="EC" id="3.2.1.52" evidence="3"/>
<evidence type="ECO:0000256" key="6">
    <source>
        <dbReference type="SAM" id="SignalP"/>
    </source>
</evidence>
<dbReference type="OrthoDB" id="9805821at2"/>
<dbReference type="Proteomes" id="UP000184212">
    <property type="component" value="Unassembled WGS sequence"/>
</dbReference>